<accession>A0A8H3L6E7</accession>
<sequence length="167" mass="19428">MSHECFKAIHIIIIQFGVFNKDALQKPDFSNIIFSIYKSYLYYNNHNQKKQESNKNKFTNTNNKIEKSRPTGDGNKWVHMEVDQSSDDSGLKEFQSRLDKSEKNIEESNKLLNSIANQFNNIMAFFQNQPNTKDEAGINGNDEEELIIYLSSKFMNSAISAFRLRRN</sequence>
<name>A0A8H3L6E7_9GLOM</name>
<feature type="region of interest" description="Disordered" evidence="1">
    <location>
        <begin position="51"/>
        <end position="92"/>
    </location>
</feature>
<evidence type="ECO:0000313" key="2">
    <source>
        <dbReference type="EMBL" id="GES79682.1"/>
    </source>
</evidence>
<proteinExistence type="predicted"/>
<gene>
    <name evidence="2" type="ORF">RCL2_000698200</name>
</gene>
<reference evidence="2" key="1">
    <citation type="submission" date="2019-10" db="EMBL/GenBank/DDBJ databases">
        <title>Conservation and host-specific expression of non-tandemly repeated heterogenous ribosome RNA gene in arbuscular mycorrhizal fungi.</title>
        <authorList>
            <person name="Maeda T."/>
            <person name="Kobayashi Y."/>
            <person name="Nakagawa T."/>
            <person name="Ezawa T."/>
            <person name="Yamaguchi K."/>
            <person name="Bino T."/>
            <person name="Nishimoto Y."/>
            <person name="Shigenobu S."/>
            <person name="Kawaguchi M."/>
        </authorList>
    </citation>
    <scope>NUCLEOTIDE SEQUENCE</scope>
    <source>
        <strain evidence="2">HR1</strain>
    </source>
</reference>
<dbReference type="AlphaFoldDB" id="A0A8H3L6E7"/>
<evidence type="ECO:0000313" key="3">
    <source>
        <dbReference type="Proteomes" id="UP000615446"/>
    </source>
</evidence>
<dbReference type="EMBL" id="BLAL01000044">
    <property type="protein sequence ID" value="GES79682.1"/>
    <property type="molecule type" value="Genomic_DNA"/>
</dbReference>
<organism evidence="2 3">
    <name type="scientific">Rhizophagus clarus</name>
    <dbReference type="NCBI Taxonomy" id="94130"/>
    <lineage>
        <taxon>Eukaryota</taxon>
        <taxon>Fungi</taxon>
        <taxon>Fungi incertae sedis</taxon>
        <taxon>Mucoromycota</taxon>
        <taxon>Glomeromycotina</taxon>
        <taxon>Glomeromycetes</taxon>
        <taxon>Glomerales</taxon>
        <taxon>Glomeraceae</taxon>
        <taxon>Rhizophagus</taxon>
    </lineage>
</organism>
<feature type="compositionally biased region" description="Basic and acidic residues" evidence="1">
    <location>
        <begin position="64"/>
        <end position="82"/>
    </location>
</feature>
<comment type="caution">
    <text evidence="2">The sequence shown here is derived from an EMBL/GenBank/DDBJ whole genome shotgun (WGS) entry which is preliminary data.</text>
</comment>
<evidence type="ECO:0000256" key="1">
    <source>
        <dbReference type="SAM" id="MobiDB-lite"/>
    </source>
</evidence>
<protein>
    <submittedName>
        <fullName evidence="2">Uncharacterized protein</fullName>
    </submittedName>
</protein>
<dbReference type="Proteomes" id="UP000615446">
    <property type="component" value="Unassembled WGS sequence"/>
</dbReference>